<comment type="similarity">
    <text evidence="1 2">Belongs to the Iojap/RsfS family.</text>
</comment>
<name>A0A388SAZ0_9BURK</name>
<evidence type="ECO:0000256" key="1">
    <source>
        <dbReference type="ARBA" id="ARBA00010574"/>
    </source>
</evidence>
<dbReference type="Pfam" id="PF02410">
    <property type="entry name" value="RsfS"/>
    <property type="match status" value="1"/>
</dbReference>
<comment type="subcellular location">
    <subcellularLocation>
        <location evidence="2">Cytoplasm</location>
    </subcellularLocation>
</comment>
<keyword evidence="2" id="KW-0963">Cytoplasm</keyword>
<dbReference type="GO" id="GO:0043023">
    <property type="term" value="F:ribosomal large subunit binding"/>
    <property type="evidence" value="ECO:0007669"/>
    <property type="project" value="TreeGrafter"/>
</dbReference>
<evidence type="ECO:0000313" key="4">
    <source>
        <dbReference type="Proteomes" id="UP000266091"/>
    </source>
</evidence>
<dbReference type="AlphaFoldDB" id="A0A388SAZ0"/>
<reference evidence="3 4" key="1">
    <citation type="journal article" date="2018" name="Int. J. Syst. Evol. Microbiol.">
        <title>Mesosutterella multiformis gen. nov., sp. nov., a member of the family Sutterellaceae and Sutterella megalosphaeroides sp. nov., isolated from human faeces.</title>
        <authorList>
            <person name="Sakamoto M."/>
            <person name="Ikeyama N."/>
            <person name="Kunihiro T."/>
            <person name="Iino T."/>
            <person name="Yuki M."/>
            <person name="Ohkuma M."/>
        </authorList>
    </citation>
    <scope>NUCLEOTIDE SEQUENCE [LARGE SCALE GENOMIC DNA]</scope>
    <source>
        <strain evidence="3 4">4NBBH2</strain>
    </source>
</reference>
<keyword evidence="2" id="KW-0810">Translation regulation</keyword>
<dbReference type="Gene3D" id="3.30.460.10">
    <property type="entry name" value="Beta Polymerase, domain 2"/>
    <property type="match status" value="1"/>
</dbReference>
<dbReference type="SUPFAM" id="SSF81301">
    <property type="entry name" value="Nucleotidyltransferase"/>
    <property type="match status" value="1"/>
</dbReference>
<dbReference type="GO" id="GO:0090071">
    <property type="term" value="P:negative regulation of ribosome biogenesis"/>
    <property type="evidence" value="ECO:0007669"/>
    <property type="project" value="UniProtKB-UniRule"/>
</dbReference>
<dbReference type="RefSeq" id="WP_116269844.1">
    <property type="nucleotide sequence ID" value="NZ_BGZJ01000001.1"/>
</dbReference>
<organism evidence="3 4">
    <name type="scientific">Mesosutterella multiformis</name>
    <dbReference type="NCBI Taxonomy" id="2259133"/>
    <lineage>
        <taxon>Bacteria</taxon>
        <taxon>Pseudomonadati</taxon>
        <taxon>Pseudomonadota</taxon>
        <taxon>Betaproteobacteria</taxon>
        <taxon>Burkholderiales</taxon>
        <taxon>Sutterellaceae</taxon>
        <taxon>Mesosutterella</taxon>
    </lineage>
</organism>
<dbReference type="HAMAP" id="MF_01477">
    <property type="entry name" value="Iojap_RsfS"/>
    <property type="match status" value="1"/>
</dbReference>
<keyword evidence="4" id="KW-1185">Reference proteome</keyword>
<dbReference type="PANTHER" id="PTHR21043">
    <property type="entry name" value="IOJAP SUPERFAMILY ORTHOLOG"/>
    <property type="match status" value="1"/>
</dbReference>
<accession>A0A401LJP4</accession>
<dbReference type="Proteomes" id="UP000266091">
    <property type="component" value="Unassembled WGS sequence"/>
</dbReference>
<evidence type="ECO:0000256" key="2">
    <source>
        <dbReference type="HAMAP-Rule" id="MF_01477"/>
    </source>
</evidence>
<dbReference type="PANTHER" id="PTHR21043:SF0">
    <property type="entry name" value="MITOCHONDRIAL ASSEMBLY OF RIBOSOMAL LARGE SUBUNIT PROTEIN 1"/>
    <property type="match status" value="1"/>
</dbReference>
<dbReference type="OrthoDB" id="9793681at2"/>
<dbReference type="InterPro" id="IPR043519">
    <property type="entry name" value="NT_sf"/>
</dbReference>
<protein>
    <recommendedName>
        <fullName evidence="2">Ribosomal silencing factor RsfS</fullName>
    </recommendedName>
</protein>
<evidence type="ECO:0000313" key="3">
    <source>
        <dbReference type="EMBL" id="GBO93468.1"/>
    </source>
</evidence>
<proteinExistence type="inferred from homology"/>
<dbReference type="GO" id="GO:0017148">
    <property type="term" value="P:negative regulation of translation"/>
    <property type="evidence" value="ECO:0007669"/>
    <property type="project" value="UniProtKB-UniRule"/>
</dbReference>
<dbReference type="GO" id="GO:0042256">
    <property type="term" value="P:cytosolic ribosome assembly"/>
    <property type="evidence" value="ECO:0007669"/>
    <property type="project" value="UniProtKB-UniRule"/>
</dbReference>
<comment type="subunit">
    <text evidence="2">Interacts with ribosomal protein uL14 (rplN).</text>
</comment>
<dbReference type="InterPro" id="IPR004394">
    <property type="entry name" value="Iojap/RsfS/C7orf30"/>
</dbReference>
<comment type="caution">
    <text evidence="3">The sequence shown here is derived from an EMBL/GenBank/DDBJ whole genome shotgun (WGS) entry which is preliminary data.</text>
</comment>
<accession>A0A388SAZ0</accession>
<comment type="function">
    <text evidence="2">Functions as a ribosomal silencing factor. Interacts with ribosomal protein uL14 (rplN), blocking formation of intersubunit bridge B8. Prevents association of the 30S and 50S ribosomal subunits and the formation of functional ribosomes, thus repressing translation.</text>
</comment>
<dbReference type="NCBIfam" id="TIGR00090">
    <property type="entry name" value="rsfS_iojap_ybeB"/>
    <property type="match status" value="1"/>
</dbReference>
<dbReference type="GO" id="GO:0005737">
    <property type="term" value="C:cytoplasm"/>
    <property type="evidence" value="ECO:0007669"/>
    <property type="project" value="UniProtKB-SubCell"/>
</dbReference>
<keyword evidence="2" id="KW-0678">Repressor</keyword>
<dbReference type="EMBL" id="BGZJ01000001">
    <property type="protein sequence ID" value="GBO93468.1"/>
    <property type="molecule type" value="Genomic_DNA"/>
</dbReference>
<sequence>MDIRKLQRIIVDALVEIKGKDIVVFNTEKLTDQFSRAVFASGTSNRHTVALAENVKEKVKAAGGSVIGFEGKESGEWVLVDCGDAIVHVMQPQIREYYNLEEVWGAKRVNMKIDPEYALPVRKTEKA</sequence>
<gene>
    <name evidence="2" type="primary">rsfS</name>
    <name evidence="3" type="ORF">MESMUL_08220</name>
</gene>